<evidence type="ECO:0000313" key="2">
    <source>
        <dbReference type="EMBL" id="ABG25700.1"/>
    </source>
</evidence>
<dbReference type="OrthoDB" id="40498at10239"/>
<dbReference type="KEGG" id="vg:5179436"/>
<name>Q14W15_9VIRU</name>
<dbReference type="PROSITE" id="PS50050">
    <property type="entry name" value="TNFR_NGFR_2"/>
    <property type="match status" value="1"/>
</dbReference>
<sequence length="166" mass="18868">MSKGRLKSVLLLLSLAMVESLNGKITCPAGTYVSIRDCFVCAPGQFKAQEQHQDIYCDACSRCMHGFQVLKECTLTQDTVCHCPPPYSVYSDPRTPDYCSLIKMPFPDYNHVNHRHRPTFVSLPKPIMPKYKGEKTDDYPTQIYAYAKKIMEDLQRGKNVSLPETP</sequence>
<dbReference type="Pfam" id="PF00020">
    <property type="entry name" value="TNFR_c6"/>
    <property type="match status" value="1"/>
</dbReference>
<dbReference type="CDD" id="cd00185">
    <property type="entry name" value="TNFRSF"/>
    <property type="match status" value="1"/>
</dbReference>
<proteinExistence type="predicted"/>
<feature type="domain" description="TNFR-Cys" evidence="1">
    <location>
        <begin position="40"/>
        <end position="81"/>
    </location>
</feature>
<dbReference type="Gene3D" id="2.10.50.10">
    <property type="entry name" value="Tumor Necrosis Factor Receptor, subunit A, domain 2"/>
    <property type="match status" value="1"/>
</dbReference>
<organism evidence="2 3">
    <name type="scientific">Ranid herpesvirus 2</name>
    <dbReference type="NCBI Taxonomy" id="389214"/>
    <lineage>
        <taxon>Viruses</taxon>
        <taxon>Duplodnaviria</taxon>
        <taxon>Heunggongvirae</taxon>
        <taxon>Peploviricota</taxon>
        <taxon>Herviviricetes</taxon>
        <taxon>Herpesvirales</taxon>
        <taxon>Alloherpesviridae</taxon>
        <taxon>Batravirus</taxon>
        <taxon>Batravirus ranidallo2</taxon>
    </lineage>
</organism>
<evidence type="ECO:0000259" key="1">
    <source>
        <dbReference type="PROSITE" id="PS50050"/>
    </source>
</evidence>
<dbReference type="PROSITE" id="PS00652">
    <property type="entry name" value="TNFR_NGFR_1"/>
    <property type="match status" value="1"/>
</dbReference>
<dbReference type="SMART" id="SM00208">
    <property type="entry name" value="TNFR"/>
    <property type="match status" value="1"/>
</dbReference>
<dbReference type="SUPFAM" id="SSF57586">
    <property type="entry name" value="TNF receptor-like"/>
    <property type="match status" value="1"/>
</dbReference>
<reference evidence="2 3" key="1">
    <citation type="journal article" date="2006" name="J. Gen. Virol.">
        <title>Genome sequences of two frog herpesviruses.</title>
        <authorList>
            <person name="Davison A.J."/>
            <person name="Cunningham C."/>
            <person name="Sauerbier W."/>
            <person name="McKinnell R.G."/>
        </authorList>
    </citation>
    <scope>NUCLEOTIDE SEQUENCE [LARGE SCALE GENOMIC DNA]</scope>
    <source>
        <strain evidence="2">ATCC VR-568</strain>
    </source>
</reference>
<dbReference type="InterPro" id="IPR001368">
    <property type="entry name" value="TNFR/NGFR_Cys_rich_reg"/>
</dbReference>
<keyword evidence="3" id="KW-1185">Reference proteome</keyword>
<evidence type="ECO:0000313" key="3">
    <source>
        <dbReference type="Proteomes" id="UP000120576"/>
    </source>
</evidence>
<dbReference type="EMBL" id="DQ665652">
    <property type="protein sequence ID" value="ABG25700.1"/>
    <property type="molecule type" value="Genomic_DNA"/>
</dbReference>
<dbReference type="RefSeq" id="YP_656599.1">
    <property type="nucleotide sequence ID" value="NC_008210.1"/>
</dbReference>
<accession>Q14W15</accession>
<dbReference type="GeneID" id="5179436"/>
<dbReference type="Proteomes" id="UP000120576">
    <property type="component" value="Genome"/>
</dbReference>
<protein>
    <submittedName>
        <fullName evidence="2">ORF91</fullName>
    </submittedName>
</protein>